<accession>A0A815B749</accession>
<gene>
    <name evidence="3" type="ORF">JXQ802_LOCUS27851</name>
    <name evidence="2" type="ORF">PYM288_LOCUS9038</name>
</gene>
<feature type="signal peptide" evidence="1">
    <location>
        <begin position="1"/>
        <end position="18"/>
    </location>
</feature>
<organism evidence="3 4">
    <name type="scientific">Rotaria sordida</name>
    <dbReference type="NCBI Taxonomy" id="392033"/>
    <lineage>
        <taxon>Eukaryota</taxon>
        <taxon>Metazoa</taxon>
        <taxon>Spiralia</taxon>
        <taxon>Gnathifera</taxon>
        <taxon>Rotifera</taxon>
        <taxon>Eurotatoria</taxon>
        <taxon>Bdelloidea</taxon>
        <taxon>Philodinida</taxon>
        <taxon>Philodinidae</taxon>
        <taxon>Rotaria</taxon>
    </lineage>
</organism>
<sequence>MSFVKNFLYVILINSVIGSPQINLHLTDEVIDNKTNVVFQHDCLYVPASIEKENNIHQIISYCLTEWSSKWNIEENNLDQKFTFNQLYEQNITSQQLYLWSAPMDVVERYQFYLNHISISNQSFFMTTQWFYNCTLPRFG</sequence>
<evidence type="ECO:0000313" key="2">
    <source>
        <dbReference type="EMBL" id="CAF0891325.1"/>
    </source>
</evidence>
<feature type="non-terminal residue" evidence="3">
    <location>
        <position position="140"/>
    </location>
</feature>
<proteinExistence type="predicted"/>
<comment type="caution">
    <text evidence="3">The sequence shown here is derived from an EMBL/GenBank/DDBJ whole genome shotgun (WGS) entry which is preliminary data.</text>
</comment>
<evidence type="ECO:0000313" key="4">
    <source>
        <dbReference type="Proteomes" id="UP000663870"/>
    </source>
</evidence>
<evidence type="ECO:0000256" key="1">
    <source>
        <dbReference type="SAM" id="SignalP"/>
    </source>
</evidence>
<feature type="chain" id="PRO_5035604586" evidence="1">
    <location>
        <begin position="19"/>
        <end position="140"/>
    </location>
</feature>
<name>A0A815B749_9BILA</name>
<dbReference type="AlphaFoldDB" id="A0A815B749"/>
<dbReference type="Proteomes" id="UP000663854">
    <property type="component" value="Unassembled WGS sequence"/>
</dbReference>
<keyword evidence="1" id="KW-0732">Signal</keyword>
<dbReference type="EMBL" id="CAJNOL010001024">
    <property type="protein sequence ID" value="CAF1268247.1"/>
    <property type="molecule type" value="Genomic_DNA"/>
</dbReference>
<reference evidence="3" key="1">
    <citation type="submission" date="2021-02" db="EMBL/GenBank/DDBJ databases">
        <authorList>
            <person name="Nowell W R."/>
        </authorList>
    </citation>
    <scope>NUCLEOTIDE SEQUENCE</scope>
</reference>
<protein>
    <submittedName>
        <fullName evidence="3">Uncharacterized protein</fullName>
    </submittedName>
</protein>
<keyword evidence="4" id="KW-1185">Reference proteome</keyword>
<evidence type="ECO:0000313" key="3">
    <source>
        <dbReference type="EMBL" id="CAF1268247.1"/>
    </source>
</evidence>
<dbReference type="Proteomes" id="UP000663870">
    <property type="component" value="Unassembled WGS sequence"/>
</dbReference>
<dbReference type="EMBL" id="CAJNOH010000126">
    <property type="protein sequence ID" value="CAF0891325.1"/>
    <property type="molecule type" value="Genomic_DNA"/>
</dbReference>